<dbReference type="RefSeq" id="WP_176804070.1">
    <property type="nucleotide sequence ID" value="NZ_JABXYJ010000006.1"/>
</dbReference>
<keyword evidence="3" id="KW-1185">Reference proteome</keyword>
<organism evidence="2 3">
    <name type="scientific">Undibacterium oligocarboniphilum</name>
    <dbReference type="NCBI Taxonomy" id="666702"/>
    <lineage>
        <taxon>Bacteria</taxon>
        <taxon>Pseudomonadati</taxon>
        <taxon>Pseudomonadota</taxon>
        <taxon>Betaproteobacteria</taxon>
        <taxon>Burkholderiales</taxon>
        <taxon>Oxalobacteraceae</taxon>
        <taxon>Undibacterium</taxon>
    </lineage>
</organism>
<gene>
    <name evidence="2" type="ORF">HV832_11925</name>
</gene>
<name>A0A850QPA0_9BURK</name>
<accession>A0A850QPA0</accession>
<keyword evidence="1" id="KW-0472">Membrane</keyword>
<dbReference type="EMBL" id="JABXYJ010000006">
    <property type="protein sequence ID" value="NVO78540.1"/>
    <property type="molecule type" value="Genomic_DNA"/>
</dbReference>
<feature type="transmembrane region" description="Helical" evidence="1">
    <location>
        <begin position="47"/>
        <end position="67"/>
    </location>
</feature>
<keyword evidence="1" id="KW-0812">Transmembrane</keyword>
<proteinExistence type="predicted"/>
<sequence>MRMTVSVVMQGEILKTKLPETGDAATGTREQKTSISVRRCCGRVRQALMKIFCVAGVMNYGANYFLLQSIAIR</sequence>
<dbReference type="AlphaFoldDB" id="A0A850QPA0"/>
<reference evidence="2 3" key="1">
    <citation type="submission" date="2020-06" db="EMBL/GenBank/DDBJ databases">
        <authorList>
            <person name="Qiu C."/>
            <person name="Liu Z."/>
        </authorList>
    </citation>
    <scope>NUCLEOTIDE SEQUENCE [LARGE SCALE GENOMIC DNA]</scope>
    <source>
        <strain evidence="2 3">EM 1</strain>
    </source>
</reference>
<protein>
    <submittedName>
        <fullName evidence="2">Uncharacterized protein</fullName>
    </submittedName>
</protein>
<evidence type="ECO:0000313" key="3">
    <source>
        <dbReference type="Proteomes" id="UP000588051"/>
    </source>
</evidence>
<dbReference type="Proteomes" id="UP000588051">
    <property type="component" value="Unassembled WGS sequence"/>
</dbReference>
<comment type="caution">
    <text evidence="2">The sequence shown here is derived from an EMBL/GenBank/DDBJ whole genome shotgun (WGS) entry which is preliminary data.</text>
</comment>
<evidence type="ECO:0000256" key="1">
    <source>
        <dbReference type="SAM" id="Phobius"/>
    </source>
</evidence>
<evidence type="ECO:0000313" key="2">
    <source>
        <dbReference type="EMBL" id="NVO78540.1"/>
    </source>
</evidence>
<keyword evidence="1" id="KW-1133">Transmembrane helix</keyword>